<dbReference type="InterPro" id="IPR005064">
    <property type="entry name" value="BUG"/>
</dbReference>
<proteinExistence type="inferred from homology"/>
<dbReference type="InterPro" id="IPR042100">
    <property type="entry name" value="Bug_dom1"/>
</dbReference>
<dbReference type="Pfam" id="PF03401">
    <property type="entry name" value="TctC"/>
    <property type="match status" value="1"/>
</dbReference>
<sequence>MTGFISARLGRRGVLSAALAVAAGEATAQAAPWSPSRPVRLVVAYPPGGQTDVLARWVARQLSDRLGQTVLVENRPGANGIIGSRFVASAPPDGLTLMLTTADTHSVNPYVYRNLSYKPETFVPVAAVARLIFSLVTRPGLAATSAQGFVALAKAAPQPLTFASWGVASTSQVMMESFKAETGLEMVHVPFQGAAPAVSAMLADQVDCMMLPVGVALSQGGRLKILGIASTARFSAAPNVPTLREQGINLAGDLWLGILAPPGTPDAIADRIAQEVGQVVAAPEAAGFFTPNGLVADTADRRRFIAYLVEEDAAWKQRAGRLGIRLDE</sequence>
<dbReference type="SUPFAM" id="SSF53850">
    <property type="entry name" value="Periplasmic binding protein-like II"/>
    <property type="match status" value="1"/>
</dbReference>
<dbReference type="RefSeq" id="WP_111396205.1">
    <property type="nucleotide sequence ID" value="NZ_QKYU01000001.1"/>
</dbReference>
<dbReference type="Gene3D" id="3.40.190.150">
    <property type="entry name" value="Bordetella uptake gene, domain 1"/>
    <property type="match status" value="1"/>
</dbReference>
<name>A0A2W7ISY5_9PROT</name>
<gene>
    <name evidence="3" type="ORF">C8P66_101126</name>
</gene>
<comment type="similarity">
    <text evidence="1">Belongs to the UPF0065 (bug) family.</text>
</comment>
<dbReference type="Proteomes" id="UP000249688">
    <property type="component" value="Unassembled WGS sequence"/>
</dbReference>
<feature type="chain" id="PRO_5016017045" evidence="2">
    <location>
        <begin position="31"/>
        <end position="328"/>
    </location>
</feature>
<dbReference type="PANTHER" id="PTHR42928:SF5">
    <property type="entry name" value="BLR1237 PROTEIN"/>
    <property type="match status" value="1"/>
</dbReference>
<evidence type="ECO:0000313" key="4">
    <source>
        <dbReference type="Proteomes" id="UP000249688"/>
    </source>
</evidence>
<evidence type="ECO:0000256" key="1">
    <source>
        <dbReference type="ARBA" id="ARBA00006987"/>
    </source>
</evidence>
<keyword evidence="2" id="KW-0732">Signal</keyword>
<dbReference type="CDD" id="cd07012">
    <property type="entry name" value="PBP2_Bug_TTT"/>
    <property type="match status" value="1"/>
</dbReference>
<keyword evidence="4" id="KW-1185">Reference proteome</keyword>
<evidence type="ECO:0000256" key="2">
    <source>
        <dbReference type="SAM" id="SignalP"/>
    </source>
</evidence>
<dbReference type="OrthoDB" id="7250109at2"/>
<evidence type="ECO:0000313" key="3">
    <source>
        <dbReference type="EMBL" id="PZW50911.1"/>
    </source>
</evidence>
<dbReference type="PANTHER" id="PTHR42928">
    <property type="entry name" value="TRICARBOXYLATE-BINDING PROTEIN"/>
    <property type="match status" value="1"/>
</dbReference>
<dbReference type="EMBL" id="QKYU01000001">
    <property type="protein sequence ID" value="PZW50911.1"/>
    <property type="molecule type" value="Genomic_DNA"/>
</dbReference>
<keyword evidence="3" id="KW-0675">Receptor</keyword>
<dbReference type="AlphaFoldDB" id="A0A2W7ISY5"/>
<accession>A0A2W7ISY5</accession>
<comment type="caution">
    <text evidence="3">The sequence shown here is derived from an EMBL/GenBank/DDBJ whole genome shotgun (WGS) entry which is preliminary data.</text>
</comment>
<dbReference type="Gene3D" id="3.40.190.10">
    <property type="entry name" value="Periplasmic binding protein-like II"/>
    <property type="match status" value="1"/>
</dbReference>
<protein>
    <submittedName>
        <fullName evidence="3">Tripartite-type tricarboxylate transporter receptor subunit TctC</fullName>
    </submittedName>
</protein>
<dbReference type="PIRSF" id="PIRSF017082">
    <property type="entry name" value="YflP"/>
    <property type="match status" value="1"/>
</dbReference>
<organism evidence="3 4">
    <name type="scientific">Humitalea rosea</name>
    <dbReference type="NCBI Taxonomy" id="990373"/>
    <lineage>
        <taxon>Bacteria</taxon>
        <taxon>Pseudomonadati</taxon>
        <taxon>Pseudomonadota</taxon>
        <taxon>Alphaproteobacteria</taxon>
        <taxon>Acetobacterales</taxon>
        <taxon>Roseomonadaceae</taxon>
        <taxon>Humitalea</taxon>
    </lineage>
</organism>
<reference evidence="3 4" key="1">
    <citation type="submission" date="2018-06" db="EMBL/GenBank/DDBJ databases">
        <title>Genomic Encyclopedia of Archaeal and Bacterial Type Strains, Phase II (KMG-II): from individual species to whole genera.</title>
        <authorList>
            <person name="Goeker M."/>
        </authorList>
    </citation>
    <scope>NUCLEOTIDE SEQUENCE [LARGE SCALE GENOMIC DNA]</scope>
    <source>
        <strain evidence="3 4">DSM 24525</strain>
    </source>
</reference>
<feature type="signal peptide" evidence="2">
    <location>
        <begin position="1"/>
        <end position="30"/>
    </location>
</feature>